<sequence length="203" mass="22245">MATPDPRLPRLGRGRSRRTGHGRRARRLRWRRSSPRRTGGNAVSVYEDVAEFRSALPATGALMGLDLGTKTIGLALSDGLRGVATAMRTHKRTKFGVDAQALLAAGEERQVTGIVLGLPRNMDGSEGPRAQSTRAFARNLMGLTELPITFWDERLSTIAAERALLAADASRARRAEVIDSVAASYILQGLLDRLHHMEHDDER</sequence>
<reference evidence="8 9" key="1">
    <citation type="submission" date="2020-11" db="EMBL/GenBank/DDBJ databases">
        <title>Description of Pontivivens ytuae sp. nov. isolated from deep sea sediment of Mariana Trench.</title>
        <authorList>
            <person name="Wang Z."/>
            <person name="Sun Q.-L."/>
            <person name="Xu X.-D."/>
            <person name="Tang Y.-Z."/>
            <person name="Zhang J."/>
        </authorList>
    </citation>
    <scope>NUCLEOTIDE SEQUENCE [LARGE SCALE GENOMIC DNA]</scope>
    <source>
        <strain evidence="8 9">MT2928</strain>
    </source>
</reference>
<dbReference type="EC" id="3.1.-.-" evidence="5"/>
<dbReference type="EMBL" id="CP064942">
    <property type="protein sequence ID" value="QPH53115.1"/>
    <property type="molecule type" value="Genomic_DNA"/>
</dbReference>
<evidence type="ECO:0000256" key="1">
    <source>
        <dbReference type="ARBA" id="ARBA00022490"/>
    </source>
</evidence>
<feature type="compositionally biased region" description="Basic residues" evidence="6">
    <location>
        <begin position="10"/>
        <end position="35"/>
    </location>
</feature>
<dbReference type="InterPro" id="IPR005227">
    <property type="entry name" value="YqgF"/>
</dbReference>
<dbReference type="SUPFAM" id="SSF53098">
    <property type="entry name" value="Ribonuclease H-like"/>
    <property type="match status" value="1"/>
</dbReference>
<evidence type="ECO:0000313" key="9">
    <source>
        <dbReference type="Proteomes" id="UP000594800"/>
    </source>
</evidence>
<dbReference type="NCBIfam" id="TIGR00250">
    <property type="entry name" value="RNAse_H_YqgF"/>
    <property type="match status" value="1"/>
</dbReference>
<comment type="similarity">
    <text evidence="5">Belongs to the YqgF HJR family.</text>
</comment>
<dbReference type="InterPro" id="IPR006641">
    <property type="entry name" value="YqgF/RNaseH-like_dom"/>
</dbReference>
<dbReference type="InterPro" id="IPR012337">
    <property type="entry name" value="RNaseH-like_sf"/>
</dbReference>
<organism evidence="8 9">
    <name type="scientific">Pontivivens ytuae</name>
    <dbReference type="NCBI Taxonomy" id="2789856"/>
    <lineage>
        <taxon>Bacteria</taxon>
        <taxon>Pseudomonadati</taxon>
        <taxon>Pseudomonadota</taxon>
        <taxon>Alphaproteobacteria</taxon>
        <taxon>Rhodobacterales</taxon>
        <taxon>Paracoccaceae</taxon>
        <taxon>Pontivivens</taxon>
    </lineage>
</organism>
<keyword evidence="2 5" id="KW-0690">Ribosome biogenesis</keyword>
<keyword evidence="4 5" id="KW-0378">Hydrolase</keyword>
<evidence type="ECO:0000313" key="8">
    <source>
        <dbReference type="EMBL" id="QPH53115.1"/>
    </source>
</evidence>
<evidence type="ECO:0000256" key="5">
    <source>
        <dbReference type="HAMAP-Rule" id="MF_00651"/>
    </source>
</evidence>
<feature type="domain" description="YqgF/RNase H-like" evidence="7">
    <location>
        <begin position="60"/>
        <end position="160"/>
    </location>
</feature>
<dbReference type="KEGG" id="poz:I0K15_15095"/>
<dbReference type="GO" id="GO:0005829">
    <property type="term" value="C:cytosol"/>
    <property type="evidence" value="ECO:0007669"/>
    <property type="project" value="TreeGrafter"/>
</dbReference>
<gene>
    <name evidence="8" type="primary">ruvX</name>
    <name evidence="8" type="ORF">I0K15_15095</name>
</gene>
<keyword evidence="1 5" id="KW-0963">Cytoplasm</keyword>
<feature type="region of interest" description="Disordered" evidence="6">
    <location>
        <begin position="1"/>
        <end position="40"/>
    </location>
</feature>
<dbReference type="HAMAP" id="MF_00651">
    <property type="entry name" value="Nuclease_YqgF"/>
    <property type="match status" value="1"/>
</dbReference>
<dbReference type="GO" id="GO:0004518">
    <property type="term" value="F:nuclease activity"/>
    <property type="evidence" value="ECO:0007669"/>
    <property type="project" value="UniProtKB-KW"/>
</dbReference>
<evidence type="ECO:0000256" key="2">
    <source>
        <dbReference type="ARBA" id="ARBA00022517"/>
    </source>
</evidence>
<dbReference type="GO" id="GO:0016788">
    <property type="term" value="F:hydrolase activity, acting on ester bonds"/>
    <property type="evidence" value="ECO:0007669"/>
    <property type="project" value="UniProtKB-UniRule"/>
</dbReference>
<dbReference type="Proteomes" id="UP000594800">
    <property type="component" value="Chromosome"/>
</dbReference>
<dbReference type="PANTHER" id="PTHR33317:SF4">
    <property type="entry name" value="POLYNUCLEOTIDYL TRANSFERASE, RIBONUCLEASE H-LIKE SUPERFAMILY PROTEIN"/>
    <property type="match status" value="1"/>
</dbReference>
<dbReference type="InterPro" id="IPR037027">
    <property type="entry name" value="YqgF/RNaseH-like_dom_sf"/>
</dbReference>
<dbReference type="GO" id="GO:0000967">
    <property type="term" value="P:rRNA 5'-end processing"/>
    <property type="evidence" value="ECO:0007669"/>
    <property type="project" value="UniProtKB-UniRule"/>
</dbReference>
<dbReference type="AlphaFoldDB" id="A0A7S9LQY8"/>
<dbReference type="Pfam" id="PF03652">
    <property type="entry name" value="RuvX"/>
    <property type="match status" value="1"/>
</dbReference>
<keyword evidence="3 5" id="KW-0540">Nuclease</keyword>
<accession>A0A7S9LQY8</accession>
<dbReference type="Gene3D" id="3.30.420.140">
    <property type="entry name" value="YqgF/RNase H-like domain"/>
    <property type="match status" value="1"/>
</dbReference>
<evidence type="ECO:0000256" key="6">
    <source>
        <dbReference type="SAM" id="MobiDB-lite"/>
    </source>
</evidence>
<dbReference type="SMART" id="SM00732">
    <property type="entry name" value="YqgFc"/>
    <property type="match status" value="1"/>
</dbReference>
<dbReference type="PANTHER" id="PTHR33317">
    <property type="entry name" value="POLYNUCLEOTIDYL TRANSFERASE, RIBONUCLEASE H-LIKE SUPERFAMILY PROTEIN"/>
    <property type="match status" value="1"/>
</dbReference>
<keyword evidence="9" id="KW-1185">Reference proteome</keyword>
<evidence type="ECO:0000256" key="3">
    <source>
        <dbReference type="ARBA" id="ARBA00022722"/>
    </source>
</evidence>
<protein>
    <recommendedName>
        <fullName evidence="5">Putative pre-16S rRNA nuclease</fullName>
        <ecNumber evidence="5">3.1.-.-</ecNumber>
    </recommendedName>
</protein>
<dbReference type="CDD" id="cd16964">
    <property type="entry name" value="YqgF"/>
    <property type="match status" value="1"/>
</dbReference>
<proteinExistence type="inferred from homology"/>
<evidence type="ECO:0000259" key="7">
    <source>
        <dbReference type="SMART" id="SM00732"/>
    </source>
</evidence>
<evidence type="ECO:0000256" key="4">
    <source>
        <dbReference type="ARBA" id="ARBA00022801"/>
    </source>
</evidence>
<name>A0A7S9LQY8_9RHOB</name>
<comment type="subcellular location">
    <subcellularLocation>
        <location evidence="5">Cytoplasm</location>
    </subcellularLocation>
</comment>
<comment type="function">
    <text evidence="5">Could be a nuclease involved in processing of the 5'-end of pre-16S rRNA.</text>
</comment>